<proteinExistence type="inferred from homology"/>
<keyword evidence="10" id="KW-1185">Reference proteome</keyword>
<dbReference type="GO" id="GO:0015171">
    <property type="term" value="F:amino acid transmembrane transporter activity"/>
    <property type="evidence" value="ECO:0007669"/>
    <property type="project" value="TreeGrafter"/>
</dbReference>
<evidence type="ECO:0000256" key="6">
    <source>
        <dbReference type="SAM" id="MobiDB-lite"/>
    </source>
</evidence>
<evidence type="ECO:0000259" key="8">
    <source>
        <dbReference type="Pfam" id="PF00324"/>
    </source>
</evidence>
<gene>
    <name evidence="9" type="ORF">KGF57_005371</name>
</gene>
<evidence type="ECO:0000256" key="3">
    <source>
        <dbReference type="ARBA" id="ARBA00022692"/>
    </source>
</evidence>
<evidence type="ECO:0000256" key="4">
    <source>
        <dbReference type="ARBA" id="ARBA00022989"/>
    </source>
</evidence>
<protein>
    <submittedName>
        <fullName evidence="9">LYP1</fullName>
    </submittedName>
</protein>
<evidence type="ECO:0000313" key="10">
    <source>
        <dbReference type="Proteomes" id="UP001204833"/>
    </source>
</evidence>
<dbReference type="PANTHER" id="PTHR43341">
    <property type="entry name" value="AMINO ACID PERMEASE"/>
    <property type="match status" value="1"/>
</dbReference>
<evidence type="ECO:0000256" key="7">
    <source>
        <dbReference type="SAM" id="Phobius"/>
    </source>
</evidence>
<dbReference type="Proteomes" id="UP001204833">
    <property type="component" value="Unassembled WGS sequence"/>
</dbReference>
<sequence length="566" mass="63223">MSNENTRLTGTGESLNPVFTEQSRHNHHRDHDHNYDHDHDPRHHNQYISAHTKRLLNSRHISMISIGGIIGTGLFMGIRQTLTNGPIISIVSYFYISGLCYFIITAVGEMSCYMPLNGSLCQFQFRFISNPVGVMNNFVYWMSWSITLGLELGLIYELLCQFASPSGEEIFYSSQVMLGHKTLVILSAWTLLTAANLFPVNYYGEIEFLVTIIKIAFMFAWVGLSMVLVTTRLGFANWTNLDLIWGVNAIEVVDNRVMNKVVNSLSSSIVSSCFTFQSIESVGICSGEIEDIGRNLPKAIRYIVVRICVFYIGSLTLLTLMIPSNDPSIINNNGSSSSDGNENSVMSSPFVIALVNCGIGNNSILIHVVNFVILTSMISAANSNIYFGSRCLLSMVEEGYFWRTFARTTSRGGVPVYAILLTSSLGLVVSLLSNLKNMGTFLTLLINLSATSGLLMWLFVSISYLRFRQALEYNNIAYHDLAYTSRFILPMEKSAWVSIMSIIFIILSNGVTNIWQFSWDSFASCYLTSIVVIVGVLYCSYKWQESVLMPVEKIDIFTSQSATALK</sequence>
<feature type="transmembrane region" description="Helical" evidence="7">
    <location>
        <begin position="208"/>
        <end position="229"/>
    </location>
</feature>
<keyword evidence="3 7" id="KW-0812">Transmembrane</keyword>
<dbReference type="InterPro" id="IPR050524">
    <property type="entry name" value="APC_YAT"/>
</dbReference>
<feature type="transmembrane region" description="Helical" evidence="7">
    <location>
        <begin position="60"/>
        <end position="78"/>
    </location>
</feature>
<keyword evidence="4 7" id="KW-1133">Transmembrane helix</keyword>
<dbReference type="GO" id="GO:0016020">
    <property type="term" value="C:membrane"/>
    <property type="evidence" value="ECO:0007669"/>
    <property type="project" value="UniProtKB-SubCell"/>
</dbReference>
<organism evidence="9 10">
    <name type="scientific">Candida theae</name>
    <dbReference type="NCBI Taxonomy" id="1198502"/>
    <lineage>
        <taxon>Eukaryota</taxon>
        <taxon>Fungi</taxon>
        <taxon>Dikarya</taxon>
        <taxon>Ascomycota</taxon>
        <taxon>Saccharomycotina</taxon>
        <taxon>Pichiomycetes</taxon>
        <taxon>Debaryomycetaceae</taxon>
        <taxon>Candida/Lodderomyces clade</taxon>
        <taxon>Candida</taxon>
    </lineage>
</organism>
<name>A0AAD5FW85_9ASCO</name>
<feature type="transmembrane region" description="Helical" evidence="7">
    <location>
        <begin position="138"/>
        <end position="162"/>
    </location>
</feature>
<dbReference type="InterPro" id="IPR004841">
    <property type="entry name" value="AA-permease/SLC12A_dom"/>
</dbReference>
<feature type="domain" description="Amino acid permease/ SLC12A" evidence="8">
    <location>
        <begin position="60"/>
        <end position="544"/>
    </location>
</feature>
<dbReference type="EMBL" id="JAIHNG010000179">
    <property type="protein sequence ID" value="KAI5948626.1"/>
    <property type="molecule type" value="Genomic_DNA"/>
</dbReference>
<feature type="transmembrane region" description="Helical" evidence="7">
    <location>
        <begin position="495"/>
        <end position="515"/>
    </location>
</feature>
<dbReference type="RefSeq" id="XP_051606136.1">
    <property type="nucleotide sequence ID" value="XM_051754981.1"/>
</dbReference>
<dbReference type="Pfam" id="PF00324">
    <property type="entry name" value="AA_permease"/>
    <property type="match status" value="1"/>
</dbReference>
<feature type="transmembrane region" description="Helical" evidence="7">
    <location>
        <begin position="303"/>
        <end position="322"/>
    </location>
</feature>
<dbReference type="PIRSF" id="PIRSF006060">
    <property type="entry name" value="AA_transporter"/>
    <property type="match status" value="1"/>
</dbReference>
<feature type="transmembrane region" description="Helical" evidence="7">
    <location>
        <begin position="414"/>
        <end position="435"/>
    </location>
</feature>
<feature type="transmembrane region" description="Helical" evidence="7">
    <location>
        <begin position="521"/>
        <end position="541"/>
    </location>
</feature>
<dbReference type="AlphaFoldDB" id="A0AAD5FW85"/>
<keyword evidence="5 7" id="KW-0472">Membrane</keyword>
<feature type="transmembrane region" description="Helical" evidence="7">
    <location>
        <begin position="90"/>
        <end position="108"/>
    </location>
</feature>
<feature type="transmembrane region" description="Helical" evidence="7">
    <location>
        <begin position="183"/>
        <end position="202"/>
    </location>
</feature>
<feature type="compositionally biased region" description="Basic and acidic residues" evidence="6">
    <location>
        <begin position="29"/>
        <end position="41"/>
    </location>
</feature>
<comment type="subcellular location">
    <subcellularLocation>
        <location evidence="1">Membrane</location>
        <topology evidence="1">Multi-pass membrane protein</topology>
    </subcellularLocation>
</comment>
<evidence type="ECO:0000256" key="1">
    <source>
        <dbReference type="ARBA" id="ARBA00004141"/>
    </source>
</evidence>
<dbReference type="Gene3D" id="1.20.1740.10">
    <property type="entry name" value="Amino acid/polyamine transporter I"/>
    <property type="match status" value="1"/>
</dbReference>
<dbReference type="GeneID" id="76153415"/>
<feature type="transmembrane region" description="Helical" evidence="7">
    <location>
        <begin position="441"/>
        <end position="465"/>
    </location>
</feature>
<evidence type="ECO:0000256" key="2">
    <source>
        <dbReference type="ARBA" id="ARBA00006983"/>
    </source>
</evidence>
<comment type="similarity">
    <text evidence="2">Belongs to the amino acid-polyamine-organocation (APC) superfamily. YAT (TC 2.A.3.10) family.</text>
</comment>
<dbReference type="PANTHER" id="PTHR43341:SF4">
    <property type="entry name" value="ARGININE PERMEASE CAN1-RELATED"/>
    <property type="match status" value="1"/>
</dbReference>
<reference evidence="9 10" key="1">
    <citation type="journal article" date="2022" name="DNA Res.">
        <title>Genome analysis of five recently described species of the CUG-Ser clade uncovers Candida theae as a new hybrid lineage with pathogenic potential in the Candida parapsilosis species complex.</title>
        <authorList>
            <person name="Mixao V."/>
            <person name="Del Olmo V."/>
            <person name="Hegedusova E."/>
            <person name="Saus E."/>
            <person name="Pryszcz L."/>
            <person name="Cillingova A."/>
            <person name="Nosek J."/>
            <person name="Gabaldon T."/>
        </authorList>
    </citation>
    <scope>NUCLEOTIDE SEQUENCE [LARGE SCALE GENOMIC DNA]</scope>
    <source>
        <strain evidence="9 10">CBS 12239</strain>
    </source>
</reference>
<accession>A0AAD5FW85</accession>
<evidence type="ECO:0000256" key="5">
    <source>
        <dbReference type="ARBA" id="ARBA00023136"/>
    </source>
</evidence>
<feature type="region of interest" description="Disordered" evidence="6">
    <location>
        <begin position="22"/>
        <end position="41"/>
    </location>
</feature>
<evidence type="ECO:0000313" key="9">
    <source>
        <dbReference type="EMBL" id="KAI5948626.1"/>
    </source>
</evidence>
<comment type="caution">
    <text evidence="9">The sequence shown here is derived from an EMBL/GenBank/DDBJ whole genome shotgun (WGS) entry which is preliminary data.</text>
</comment>